<proteinExistence type="predicted"/>
<sequence length="292" mass="31380">MQRLHRPGHLRQEVHVLVQAGEEPVGPLVRQAEQARHPQLGVGGVHLAQLEPVEELLRVGRLEVELLERDARQPLALAEPVEAREEVGGQDAPDVDEQPVVGGRHLAPGRRERTGHRLELQDGQDAPEADVLPGHHHELEDLRVVEVLAQGEDLRVVDVEVLEGEQLGEADRGALGRGVVARLRVGVDVERLLLRDGVRGQPGGLARLAAVEGGDAQPDELLQARREPRDLGGLLGVAVPGVVEAGQVALQELGRRREGPRDVPGGPVLLAGTVVQLAEVGRQLCGLGQRQS</sequence>
<dbReference type="AlphaFoldDB" id="A0A6J4T0L6"/>
<organism evidence="2">
    <name type="scientific">uncultured Solirubrobacteraceae bacterium</name>
    <dbReference type="NCBI Taxonomy" id="1162706"/>
    <lineage>
        <taxon>Bacteria</taxon>
        <taxon>Bacillati</taxon>
        <taxon>Actinomycetota</taxon>
        <taxon>Thermoleophilia</taxon>
        <taxon>Solirubrobacterales</taxon>
        <taxon>Solirubrobacteraceae</taxon>
        <taxon>environmental samples</taxon>
    </lineage>
</organism>
<gene>
    <name evidence="2" type="ORF">AVDCRST_MAG13-2759</name>
</gene>
<accession>A0A6J4T0L6</accession>
<dbReference type="EMBL" id="CADCVO010000440">
    <property type="protein sequence ID" value="CAA9510117.1"/>
    <property type="molecule type" value="Genomic_DNA"/>
</dbReference>
<feature type="region of interest" description="Disordered" evidence="1">
    <location>
        <begin position="82"/>
        <end position="108"/>
    </location>
</feature>
<reference evidence="2" key="1">
    <citation type="submission" date="2020-02" db="EMBL/GenBank/DDBJ databases">
        <authorList>
            <person name="Meier V. D."/>
        </authorList>
    </citation>
    <scope>NUCLEOTIDE SEQUENCE</scope>
    <source>
        <strain evidence="2">AVDCRST_MAG13</strain>
    </source>
</reference>
<evidence type="ECO:0000313" key="2">
    <source>
        <dbReference type="EMBL" id="CAA9510117.1"/>
    </source>
</evidence>
<protein>
    <submittedName>
        <fullName evidence="2">Uncharacterized protein</fullName>
    </submittedName>
</protein>
<name>A0A6J4T0L6_9ACTN</name>
<evidence type="ECO:0000256" key="1">
    <source>
        <dbReference type="SAM" id="MobiDB-lite"/>
    </source>
</evidence>